<proteinExistence type="predicted"/>
<comment type="caution">
    <text evidence="1">The sequence shown here is derived from an EMBL/GenBank/DDBJ whole genome shotgun (WGS) entry which is preliminary data.</text>
</comment>
<name>A0AAD6N8P1_PENCN</name>
<evidence type="ECO:0000313" key="1">
    <source>
        <dbReference type="EMBL" id="KAJ6038807.1"/>
    </source>
</evidence>
<keyword evidence="2" id="KW-1185">Reference proteome</keyword>
<sequence>MTRCFKKVASLDYLPILLVSSRPSLPVYQSLFRPRKLDSGPFTRLGTTMAENYRIEYNWIKGVETLEGYQPGVPSHHDW</sequence>
<dbReference type="Proteomes" id="UP001219568">
    <property type="component" value="Unassembled WGS sequence"/>
</dbReference>
<dbReference type="EMBL" id="JAQJZL010000008">
    <property type="protein sequence ID" value="KAJ6038807.1"/>
    <property type="molecule type" value="Genomic_DNA"/>
</dbReference>
<evidence type="ECO:0000313" key="2">
    <source>
        <dbReference type="Proteomes" id="UP001219568"/>
    </source>
</evidence>
<dbReference type="GO" id="GO:0016301">
    <property type="term" value="F:kinase activity"/>
    <property type="evidence" value="ECO:0007669"/>
    <property type="project" value="UniProtKB-KW"/>
</dbReference>
<reference evidence="1" key="2">
    <citation type="submission" date="2023-01" db="EMBL/GenBank/DDBJ databases">
        <authorList>
            <person name="Petersen C."/>
        </authorList>
    </citation>
    <scope>NUCLEOTIDE SEQUENCE</scope>
    <source>
        <strain evidence="1">IBT 15450</strain>
    </source>
</reference>
<protein>
    <submittedName>
        <fullName evidence="1">Kinase-like domain-containing protein</fullName>
    </submittedName>
</protein>
<accession>A0AAD6N8P1</accession>
<dbReference type="AlphaFoldDB" id="A0AAD6N8P1"/>
<gene>
    <name evidence="1" type="ORF">N7460_007524</name>
</gene>
<organism evidence="1 2">
    <name type="scientific">Penicillium canescens</name>
    <dbReference type="NCBI Taxonomy" id="5083"/>
    <lineage>
        <taxon>Eukaryota</taxon>
        <taxon>Fungi</taxon>
        <taxon>Dikarya</taxon>
        <taxon>Ascomycota</taxon>
        <taxon>Pezizomycotina</taxon>
        <taxon>Eurotiomycetes</taxon>
        <taxon>Eurotiomycetidae</taxon>
        <taxon>Eurotiales</taxon>
        <taxon>Aspergillaceae</taxon>
        <taxon>Penicillium</taxon>
    </lineage>
</organism>
<keyword evidence="1" id="KW-0808">Transferase</keyword>
<reference evidence="1" key="1">
    <citation type="journal article" date="2023" name="IMA Fungus">
        <title>Comparative genomic study of the Penicillium genus elucidates a diverse pangenome and 15 lateral gene transfer events.</title>
        <authorList>
            <person name="Petersen C."/>
            <person name="Sorensen T."/>
            <person name="Nielsen M.R."/>
            <person name="Sondergaard T.E."/>
            <person name="Sorensen J.L."/>
            <person name="Fitzpatrick D.A."/>
            <person name="Frisvad J.C."/>
            <person name="Nielsen K.L."/>
        </authorList>
    </citation>
    <scope>NUCLEOTIDE SEQUENCE</scope>
    <source>
        <strain evidence="1">IBT 15450</strain>
    </source>
</reference>
<keyword evidence="1" id="KW-0418">Kinase</keyword>